<accession>A0A923HFH5</accession>
<organism evidence="3 4">
    <name type="scientific">Hyunsoonleella aquatilis</name>
    <dbReference type="NCBI Taxonomy" id="2762758"/>
    <lineage>
        <taxon>Bacteria</taxon>
        <taxon>Pseudomonadati</taxon>
        <taxon>Bacteroidota</taxon>
        <taxon>Flavobacteriia</taxon>
        <taxon>Flavobacteriales</taxon>
        <taxon>Flavobacteriaceae</taxon>
    </lineage>
</organism>
<dbReference type="NCBIfam" id="TIGR04183">
    <property type="entry name" value="Por_Secre_tail"/>
    <property type="match status" value="1"/>
</dbReference>
<protein>
    <submittedName>
        <fullName evidence="3">T9SS type A sorting domain-containing protein</fullName>
    </submittedName>
</protein>
<reference evidence="3" key="1">
    <citation type="submission" date="2020-08" db="EMBL/GenBank/DDBJ databases">
        <title>Hyunsoonleella sp. strain SJ7 genome sequencing and assembly.</title>
        <authorList>
            <person name="Kim I."/>
        </authorList>
    </citation>
    <scope>NUCLEOTIDE SEQUENCE</scope>
    <source>
        <strain evidence="3">SJ7</strain>
    </source>
</reference>
<dbReference type="Proteomes" id="UP000656244">
    <property type="component" value="Unassembled WGS sequence"/>
</dbReference>
<dbReference type="InterPro" id="IPR026444">
    <property type="entry name" value="Secre_tail"/>
</dbReference>
<proteinExistence type="predicted"/>
<dbReference type="AlphaFoldDB" id="A0A923HFH5"/>
<evidence type="ECO:0000259" key="2">
    <source>
        <dbReference type="Pfam" id="PF18962"/>
    </source>
</evidence>
<evidence type="ECO:0000313" key="4">
    <source>
        <dbReference type="Proteomes" id="UP000656244"/>
    </source>
</evidence>
<evidence type="ECO:0000256" key="1">
    <source>
        <dbReference type="ARBA" id="ARBA00022729"/>
    </source>
</evidence>
<dbReference type="RefSeq" id="WP_186563027.1">
    <property type="nucleotide sequence ID" value="NZ_JACNMF010000004.1"/>
</dbReference>
<dbReference type="Pfam" id="PF18962">
    <property type="entry name" value="Por_Secre_tail"/>
    <property type="match status" value="1"/>
</dbReference>
<sequence length="602" mass="64888">DSVEISATEDGNQVVPDGYSKIFVLTMGEALLIKGVNMDAPVFEVTEPGMYTIHTLVFDGRSDSPNFLDLGVVGPTTTGVDVLNIVIENGLCASLDVTGAPVYVEEADSCDVSAGTLTASAEEVCSTGEVVISAHPNNDAIIPNDYSVLYVLTQGEGLIIRQISETPEFTVVGGGHYTIHTFVFSTGLDLSGVVPNVTTGFDVNALLIQGGGELCAALDVAGAPISITNPNAGTLTAIDTNVALTGGVAMLYAQPNDDAIIPNDYSVLYVLTQGEELIIRQIENTPEFTVTEPGNYTIHTLIYPIGLDLSAVVPNVTTGFDVNSLLVQGGGELCASLDVAGAPIQVEAEECTAFSGKMYSPKSVVCLENGVASLYAKFNRNPNIPKGYKQLFVLTDAFTLTVLQVSGHPEFNVDGSGFYRIHSLVYNPDTLDLSVVKFGETTGFDVLNLIEENGICASLHVKGAINLVIGSKWFCYFFNKYRAKNNSNLTSKGTNDDDLEGYVGDFDSYDEFEASFVEQNDEVRFYPNPVVNDLNVEIRLFENEEIEYSIVDMKGRAIISGSAEDLKFGRLTINTNRFANGMYIINFVSEMRTITKKIMIEK</sequence>
<evidence type="ECO:0000313" key="3">
    <source>
        <dbReference type="EMBL" id="MBC3759313.1"/>
    </source>
</evidence>
<feature type="non-terminal residue" evidence="3">
    <location>
        <position position="1"/>
    </location>
</feature>
<keyword evidence="1" id="KW-0732">Signal</keyword>
<gene>
    <name evidence="3" type="ORF">H7U19_12920</name>
</gene>
<dbReference type="EMBL" id="JACNMF010000004">
    <property type="protein sequence ID" value="MBC3759313.1"/>
    <property type="molecule type" value="Genomic_DNA"/>
</dbReference>
<feature type="domain" description="Secretion system C-terminal sorting" evidence="2">
    <location>
        <begin position="526"/>
        <end position="600"/>
    </location>
</feature>
<keyword evidence="4" id="KW-1185">Reference proteome</keyword>
<comment type="caution">
    <text evidence="3">The sequence shown here is derived from an EMBL/GenBank/DDBJ whole genome shotgun (WGS) entry which is preliminary data.</text>
</comment>
<name>A0A923HFH5_9FLAO</name>